<feature type="chain" id="PRO_5002530508" description="Lipoprotein" evidence="1">
    <location>
        <begin position="21"/>
        <end position="312"/>
    </location>
</feature>
<accession>A0A0F9ZA93</accession>
<gene>
    <name evidence="2" type="ORF">AAJ76_4800028932</name>
</gene>
<sequence length="312" mass="38163">MKLSIFTSLLFFRFFNLSSCTTKEDEKSYIRNLFSKIKLQSPDNHAECSISDMLLDNKFDIQLMKENDLKMQYTRFKAFYDLSLYFVSGRLENFPYEKLNFFSFYYYTEFVNRVKGAAKNKTDTRGYVKFKIGFFTENATTLIVPNFKKIYHAFCILQNFEYEKLLMESEQLLKASINFQKKVGSWRDKYIIDLYWFNKTFIEKLYCFSKPYNIDNDEKYCYILFRYLYKKLSRSSLFKLNTFIRIYKRDIREDDIDDFLRWLENNDTQLLYADYFKRIRYISTFFFEIVRLQLSEIKNSKNVKDYKKELNF</sequence>
<name>A0A0F9ZA93_9MICR</name>
<dbReference type="RefSeq" id="XP_024330486.1">
    <property type="nucleotide sequence ID" value="XM_024475745.1"/>
</dbReference>
<dbReference type="VEuPathDB" id="MicrosporidiaDB:AAJ76_4800028932"/>
<dbReference type="GeneID" id="36320692"/>
<feature type="signal peptide" evidence="1">
    <location>
        <begin position="1"/>
        <end position="20"/>
    </location>
</feature>
<protein>
    <recommendedName>
        <fullName evidence="4">Lipoprotein</fullName>
    </recommendedName>
</protein>
<evidence type="ECO:0000256" key="1">
    <source>
        <dbReference type="SAM" id="SignalP"/>
    </source>
</evidence>
<comment type="caution">
    <text evidence="2">The sequence shown here is derived from an EMBL/GenBank/DDBJ whole genome shotgun (WGS) entry which is preliminary data.</text>
</comment>
<dbReference type="EMBL" id="JPQZ01000048">
    <property type="protein sequence ID" value="KKO74744.1"/>
    <property type="molecule type" value="Genomic_DNA"/>
</dbReference>
<evidence type="ECO:0000313" key="2">
    <source>
        <dbReference type="EMBL" id="KKO74744.1"/>
    </source>
</evidence>
<organism evidence="2 3">
    <name type="scientific">Vairimorpha ceranae</name>
    <dbReference type="NCBI Taxonomy" id="40302"/>
    <lineage>
        <taxon>Eukaryota</taxon>
        <taxon>Fungi</taxon>
        <taxon>Fungi incertae sedis</taxon>
        <taxon>Microsporidia</taxon>
        <taxon>Nosematidae</taxon>
        <taxon>Vairimorpha</taxon>
    </lineage>
</organism>
<evidence type="ECO:0008006" key="4">
    <source>
        <dbReference type="Google" id="ProtNLM"/>
    </source>
</evidence>
<reference evidence="2 3" key="1">
    <citation type="journal article" date="2015" name="Environ. Microbiol.">
        <title>Genome analyses suggest the presence of polyploidy and recent human-driven expansions in eight global populations of the honeybee pathogen Nosema ceranae.</title>
        <authorList>
            <person name="Pelin A."/>
            <person name="Selman M."/>
            <person name="Aris-Brosou S."/>
            <person name="Farinelli L."/>
            <person name="Corradi N."/>
        </authorList>
    </citation>
    <scope>NUCLEOTIDE SEQUENCE [LARGE SCALE GENOMIC DNA]</scope>
    <source>
        <strain evidence="2 3">PA08 1199</strain>
    </source>
</reference>
<dbReference type="VEuPathDB" id="MicrosporidiaDB:NCER_102286"/>
<keyword evidence="1" id="KW-0732">Signal</keyword>
<dbReference type="Proteomes" id="UP000034350">
    <property type="component" value="Unassembled WGS sequence"/>
</dbReference>
<evidence type="ECO:0000313" key="3">
    <source>
        <dbReference type="Proteomes" id="UP000034350"/>
    </source>
</evidence>
<proteinExistence type="predicted"/>
<dbReference type="AlphaFoldDB" id="A0A0F9ZA93"/>
<dbReference type="VEuPathDB" id="MicrosporidiaDB:G9O61_00g021260"/>
<dbReference type="VEuPathDB" id="MicrosporidiaDB:G9O61_00g003910"/>
<keyword evidence="3" id="KW-1185">Reference proteome</keyword>